<keyword evidence="3" id="KW-0472">Membrane</keyword>
<keyword evidence="5" id="KW-1185">Reference proteome</keyword>
<dbReference type="Gene3D" id="1.25.40.10">
    <property type="entry name" value="Tetratricopeptide repeat domain"/>
    <property type="match status" value="1"/>
</dbReference>
<name>A0A1L6MXI3_9BACT</name>
<dbReference type="KEGG" id="pabo:BCY86_04995"/>
<dbReference type="InterPro" id="IPR011990">
    <property type="entry name" value="TPR-like_helical_dom_sf"/>
</dbReference>
<evidence type="ECO:0000256" key="2">
    <source>
        <dbReference type="SAM" id="Coils"/>
    </source>
</evidence>
<gene>
    <name evidence="4" type="ORF">BCY86_04995</name>
</gene>
<organism evidence="4 5">
    <name type="scientific">Pajaroellobacter abortibovis</name>
    <dbReference type="NCBI Taxonomy" id="1882918"/>
    <lineage>
        <taxon>Bacteria</taxon>
        <taxon>Pseudomonadati</taxon>
        <taxon>Myxococcota</taxon>
        <taxon>Polyangia</taxon>
        <taxon>Polyangiales</taxon>
        <taxon>Polyangiaceae</taxon>
    </lineage>
</organism>
<dbReference type="EMBL" id="CP016908">
    <property type="protein sequence ID" value="APS00108.1"/>
    <property type="molecule type" value="Genomic_DNA"/>
</dbReference>
<keyword evidence="2" id="KW-0175">Coiled coil</keyword>
<evidence type="ECO:0000256" key="1">
    <source>
        <dbReference type="ARBA" id="ARBA00022729"/>
    </source>
</evidence>
<dbReference type="RefSeq" id="WP_075276774.1">
    <property type="nucleotide sequence ID" value="NZ_CP016908.1"/>
</dbReference>
<dbReference type="Proteomes" id="UP000185544">
    <property type="component" value="Chromosome"/>
</dbReference>
<proteinExistence type="predicted"/>
<protein>
    <submittedName>
        <fullName evidence="4">Uncharacterized protein</fullName>
    </submittedName>
</protein>
<feature type="transmembrane region" description="Helical" evidence="3">
    <location>
        <begin position="37"/>
        <end position="59"/>
    </location>
</feature>
<dbReference type="GO" id="GO:0042597">
    <property type="term" value="C:periplasmic space"/>
    <property type="evidence" value="ECO:0007669"/>
    <property type="project" value="InterPro"/>
</dbReference>
<dbReference type="InterPro" id="IPR008939">
    <property type="entry name" value="Lytic_TGlycosylase_superhlx_U"/>
</dbReference>
<feature type="transmembrane region" description="Helical" evidence="3">
    <location>
        <begin position="65"/>
        <end position="87"/>
    </location>
</feature>
<dbReference type="GO" id="GO:0004553">
    <property type="term" value="F:hydrolase activity, hydrolyzing O-glycosyl compounds"/>
    <property type="evidence" value="ECO:0007669"/>
    <property type="project" value="InterPro"/>
</dbReference>
<evidence type="ECO:0000313" key="4">
    <source>
        <dbReference type="EMBL" id="APS00108.1"/>
    </source>
</evidence>
<dbReference type="SUPFAM" id="SSF48435">
    <property type="entry name" value="Bacterial muramidases"/>
    <property type="match status" value="1"/>
</dbReference>
<evidence type="ECO:0000313" key="5">
    <source>
        <dbReference type="Proteomes" id="UP000185544"/>
    </source>
</evidence>
<reference evidence="4 5" key="1">
    <citation type="submission" date="2016-08" db="EMBL/GenBank/DDBJ databases">
        <title>Identification and validation of antigenic proteins from Pajaroellobacter abortibovis using de-novo genome sequence assembly and reverse vaccinology.</title>
        <authorList>
            <person name="Welly B.T."/>
            <person name="Miller M.R."/>
            <person name="Stott J.L."/>
            <person name="Blanchard M.T."/>
            <person name="Islas-Trejo A.D."/>
            <person name="O'Rourke S.M."/>
            <person name="Young A.E."/>
            <person name="Medrano J.F."/>
            <person name="Van Eenennaam A.L."/>
        </authorList>
    </citation>
    <scope>NUCLEOTIDE SEQUENCE [LARGE SCALE GENOMIC DNA]</scope>
    <source>
        <strain evidence="4 5">BTF92-0548A/99-0131</strain>
    </source>
</reference>
<dbReference type="OrthoDB" id="5505073at2"/>
<feature type="coiled-coil region" evidence="2">
    <location>
        <begin position="92"/>
        <end position="126"/>
    </location>
</feature>
<dbReference type="STRING" id="1882918.BCY86_04995"/>
<keyword evidence="3" id="KW-0812">Transmembrane</keyword>
<keyword evidence="1" id="KW-0732">Signal</keyword>
<dbReference type="AlphaFoldDB" id="A0A1L6MXI3"/>
<accession>A0A1L6MXI3</accession>
<keyword evidence="3" id="KW-1133">Transmembrane helix</keyword>
<evidence type="ECO:0000256" key="3">
    <source>
        <dbReference type="SAM" id="Phobius"/>
    </source>
</evidence>
<sequence length="304" mass="33695">MGPTSKQKEELAALRHQLQTQAKTSGASLALLGVRSLLARGGVVLAVLWMIALCIFSFWHSTIPLWVAGVFTLLGGGGILWVVRYIARAQVLSSLLQKADTEEGRRQALEEIRSSHKKDIQSLLAKAHLEMQQDPYAALSTLESIDLNKQMRPIADQVRSMRAMIHLMVGETRQARALVDEIELGKQQDPKIRAMFATVVGEAWSRTGEASKAVAILELFNPEDPLFADMKIQMWRARAFAYAGMQDRKGVERTLNKLAKISPQLVGMFLGQKRIHPLLESEAKRIFLSGGSAPKKVIRGGGYR</sequence>